<gene>
    <name evidence="1" type="ORF">BSTOLATCC_MIC56048</name>
</gene>
<dbReference type="Proteomes" id="UP001162131">
    <property type="component" value="Unassembled WGS sequence"/>
</dbReference>
<evidence type="ECO:0000313" key="2">
    <source>
        <dbReference type="Proteomes" id="UP001162131"/>
    </source>
</evidence>
<comment type="caution">
    <text evidence="1">The sequence shown here is derived from an EMBL/GenBank/DDBJ whole genome shotgun (WGS) entry which is preliminary data.</text>
</comment>
<proteinExistence type="predicted"/>
<dbReference type="EMBL" id="CAJZBQ010000054">
    <property type="protein sequence ID" value="CAG9332163.1"/>
    <property type="molecule type" value="Genomic_DNA"/>
</dbReference>
<sequence>MMKSCFYYFIQIALINSYIIYKNHSKSSDGLLSHEEFRMEVALGLIEYNCNSNQITKAAIKGEMNRRFTYCKQLNKDSKTYYKCSDCSEPIHRGCFINHKCCR</sequence>
<evidence type="ECO:0000313" key="1">
    <source>
        <dbReference type="EMBL" id="CAG9332163.1"/>
    </source>
</evidence>
<organism evidence="1 2">
    <name type="scientific">Blepharisma stoltei</name>
    <dbReference type="NCBI Taxonomy" id="1481888"/>
    <lineage>
        <taxon>Eukaryota</taxon>
        <taxon>Sar</taxon>
        <taxon>Alveolata</taxon>
        <taxon>Ciliophora</taxon>
        <taxon>Postciliodesmatophora</taxon>
        <taxon>Heterotrichea</taxon>
        <taxon>Heterotrichida</taxon>
        <taxon>Blepharismidae</taxon>
        <taxon>Blepharisma</taxon>
    </lineage>
</organism>
<dbReference type="AlphaFoldDB" id="A0AAU9JWR6"/>
<protein>
    <submittedName>
        <fullName evidence="1">Uncharacterized protein</fullName>
    </submittedName>
</protein>
<accession>A0AAU9JWR6</accession>
<name>A0AAU9JWR6_9CILI</name>
<reference evidence="1" key="1">
    <citation type="submission" date="2021-09" db="EMBL/GenBank/DDBJ databases">
        <authorList>
            <consortium name="AG Swart"/>
            <person name="Singh M."/>
            <person name="Singh A."/>
            <person name="Seah K."/>
            <person name="Emmerich C."/>
        </authorList>
    </citation>
    <scope>NUCLEOTIDE SEQUENCE</scope>
    <source>
        <strain evidence="1">ATCC30299</strain>
    </source>
</reference>
<keyword evidence="2" id="KW-1185">Reference proteome</keyword>